<reference evidence="4 5" key="1">
    <citation type="submission" date="2015-01" db="EMBL/GenBank/DDBJ databases">
        <title>The Genome Sequence of Capronia semiimmersa CBS27337.</title>
        <authorList>
            <consortium name="The Broad Institute Genomics Platform"/>
            <person name="Cuomo C."/>
            <person name="de Hoog S."/>
            <person name="Gorbushina A."/>
            <person name="Stielow B."/>
            <person name="Teixiera M."/>
            <person name="Abouelleil A."/>
            <person name="Chapman S.B."/>
            <person name="Priest M."/>
            <person name="Young S.K."/>
            <person name="Wortman J."/>
            <person name="Nusbaum C."/>
            <person name="Birren B."/>
        </authorList>
    </citation>
    <scope>NUCLEOTIDE SEQUENCE [LARGE SCALE GENOMIC DNA]</scope>
    <source>
        <strain evidence="4 5">CBS 27337</strain>
    </source>
</reference>
<evidence type="ECO:0000313" key="4">
    <source>
        <dbReference type="EMBL" id="KIW72216.1"/>
    </source>
</evidence>
<evidence type="ECO:0000313" key="5">
    <source>
        <dbReference type="Proteomes" id="UP000054266"/>
    </source>
</evidence>
<evidence type="ECO:0000256" key="1">
    <source>
        <dbReference type="ARBA" id="ARBA00004123"/>
    </source>
</evidence>
<keyword evidence="2 3" id="KW-0539">Nucleus</keyword>
<dbReference type="InterPro" id="IPR036600">
    <property type="entry name" value="PAH_sf"/>
</dbReference>
<dbReference type="EMBL" id="KN846956">
    <property type="protein sequence ID" value="KIW72216.1"/>
    <property type="molecule type" value="Genomic_DNA"/>
</dbReference>
<dbReference type="GO" id="GO:0005634">
    <property type="term" value="C:nucleus"/>
    <property type="evidence" value="ECO:0007669"/>
    <property type="project" value="UniProtKB-SubCell"/>
</dbReference>
<dbReference type="STRING" id="5601.A0A0D2D3T2"/>
<comment type="subcellular location">
    <subcellularLocation>
        <location evidence="1 3">Nucleus</location>
    </subcellularLocation>
</comment>
<evidence type="ECO:0000256" key="2">
    <source>
        <dbReference type="ARBA" id="ARBA00023242"/>
    </source>
</evidence>
<organism evidence="4 5">
    <name type="scientific">Phialophora macrospora</name>
    <dbReference type="NCBI Taxonomy" id="1851006"/>
    <lineage>
        <taxon>Eukaryota</taxon>
        <taxon>Fungi</taxon>
        <taxon>Dikarya</taxon>
        <taxon>Ascomycota</taxon>
        <taxon>Pezizomycotina</taxon>
        <taxon>Eurotiomycetes</taxon>
        <taxon>Chaetothyriomycetidae</taxon>
        <taxon>Chaetothyriales</taxon>
        <taxon>Herpotrichiellaceae</taxon>
        <taxon>Phialophora</taxon>
    </lineage>
</organism>
<dbReference type="SUPFAM" id="SSF47762">
    <property type="entry name" value="PAH2 domain"/>
    <property type="match status" value="1"/>
</dbReference>
<dbReference type="InterPro" id="IPR003822">
    <property type="entry name" value="PAH"/>
</dbReference>
<sequence>MYYYVDDIEFCWTYETDAFRTFLAIMEDFQNRVIDVPQLFRRVTDLFHDHGLSRLLYEVNSLLPEGYYFDIAPGRTVDATITTELSPQFNNSVLEWARSVDPDQVERDVGVPQDEEGTVEMYSNGNDMETAHRLAGMGPPAKRQRIS</sequence>
<evidence type="ECO:0000256" key="3">
    <source>
        <dbReference type="PROSITE-ProRule" id="PRU00810"/>
    </source>
</evidence>
<proteinExistence type="predicted"/>
<gene>
    <name evidence="4" type="ORF">PV04_00426</name>
</gene>
<dbReference type="AlphaFoldDB" id="A0A0D2D3T2"/>
<dbReference type="Gene3D" id="1.20.1160.11">
    <property type="entry name" value="Paired amphipathic helix"/>
    <property type="match status" value="1"/>
</dbReference>
<keyword evidence="5" id="KW-1185">Reference proteome</keyword>
<dbReference type="Pfam" id="PF02671">
    <property type="entry name" value="PAH"/>
    <property type="match status" value="1"/>
</dbReference>
<dbReference type="GO" id="GO:0006355">
    <property type="term" value="P:regulation of DNA-templated transcription"/>
    <property type="evidence" value="ECO:0007669"/>
    <property type="project" value="InterPro"/>
</dbReference>
<accession>A0A0D2D3T2</accession>
<dbReference type="Proteomes" id="UP000054266">
    <property type="component" value="Unassembled WGS sequence"/>
</dbReference>
<name>A0A0D2D3T2_9EURO</name>
<protein>
    <submittedName>
        <fullName evidence="4">Uncharacterized protein</fullName>
    </submittedName>
</protein>
<dbReference type="HOGENOM" id="CLU_1767852_0_0_1"/>
<dbReference type="PROSITE" id="PS51477">
    <property type="entry name" value="PAH"/>
    <property type="match status" value="1"/>
</dbReference>